<gene>
    <name evidence="2" type="ORF">HNR19_002759</name>
</gene>
<sequence length="519" mass="55644">MISGAQDLDAAAVLAASEALLSRSRECEVDLLRLALQWADIHSTDPGEGRVIGADQLLDFGGEGTPKTRELCWGEFAISQQMGVIATKHLAADALDLRHRLPLVWEAVQARMLPVWVARKVAAMSRRLSKEAVEIVDIAVAAAAGQSPGRVLAIAEAKVIEADPEAHRAKVAKDAAEIGVRVSQPRPGSSVDEVEGEPASTRVTWKLPPGVAIDACDSIEELADLILDHLPPEVAETITRGELQVMALELLTDPHRASAFLTDCDRPPVGTFETATTPADTPPAAENAPATDATHATNDVDPAPVPEPPPAEPDPEPDPEPGPLPAPKKKRPATIYVHLSDLVLLGLANGVARVEGIGPMLLEQLGDLLANREVTMQPVIDLNHAHSVNGYEHPTLVKHRTLLRMLGDVFPHSTNLAYRRLDHDHATPYVPIDKGGPPGQTGDHNDAPLTRQHHRIKTHAGDGRGYDLRQLGLGTYRWVTPHGLGRLVTTAGTRRFQPIRNSSGGVVGEIYQSDPSPPP</sequence>
<dbReference type="RefSeq" id="WP_179668476.1">
    <property type="nucleotide sequence ID" value="NZ_JACCFP010000001.1"/>
</dbReference>
<evidence type="ECO:0000256" key="1">
    <source>
        <dbReference type="SAM" id="MobiDB-lite"/>
    </source>
</evidence>
<proteinExistence type="predicted"/>
<organism evidence="2 3">
    <name type="scientific">Nocardioides thalensis</name>
    <dbReference type="NCBI Taxonomy" id="1914755"/>
    <lineage>
        <taxon>Bacteria</taxon>
        <taxon>Bacillati</taxon>
        <taxon>Actinomycetota</taxon>
        <taxon>Actinomycetes</taxon>
        <taxon>Propionibacteriales</taxon>
        <taxon>Nocardioidaceae</taxon>
        <taxon>Nocardioides</taxon>
    </lineage>
</organism>
<feature type="region of interest" description="Disordered" evidence="1">
    <location>
        <begin position="261"/>
        <end position="329"/>
    </location>
</feature>
<evidence type="ECO:0000313" key="2">
    <source>
        <dbReference type="EMBL" id="NYJ02061.1"/>
    </source>
</evidence>
<feature type="compositionally biased region" description="Low complexity" evidence="1">
    <location>
        <begin position="271"/>
        <end position="302"/>
    </location>
</feature>
<evidence type="ECO:0008006" key="4">
    <source>
        <dbReference type="Google" id="ProtNLM"/>
    </source>
</evidence>
<name>A0A853C4I4_9ACTN</name>
<dbReference type="Proteomes" id="UP000530424">
    <property type="component" value="Unassembled WGS sequence"/>
</dbReference>
<reference evidence="2 3" key="1">
    <citation type="submission" date="2020-07" db="EMBL/GenBank/DDBJ databases">
        <title>Sequencing the genomes of 1000 actinobacteria strains.</title>
        <authorList>
            <person name="Klenk H.-P."/>
        </authorList>
    </citation>
    <scope>NUCLEOTIDE SEQUENCE [LARGE SCALE GENOMIC DNA]</scope>
    <source>
        <strain evidence="2 3">DSM 103833</strain>
    </source>
</reference>
<protein>
    <recommendedName>
        <fullName evidence="4">DUF222 domain-containing protein</fullName>
    </recommendedName>
</protein>
<feature type="compositionally biased region" description="Pro residues" evidence="1">
    <location>
        <begin position="303"/>
        <end position="312"/>
    </location>
</feature>
<dbReference type="AlphaFoldDB" id="A0A853C4I4"/>
<keyword evidence="3" id="KW-1185">Reference proteome</keyword>
<comment type="caution">
    <text evidence="2">The sequence shown here is derived from an EMBL/GenBank/DDBJ whole genome shotgun (WGS) entry which is preliminary data.</text>
</comment>
<evidence type="ECO:0000313" key="3">
    <source>
        <dbReference type="Proteomes" id="UP000530424"/>
    </source>
</evidence>
<feature type="region of interest" description="Disordered" evidence="1">
    <location>
        <begin position="498"/>
        <end position="519"/>
    </location>
</feature>
<dbReference type="EMBL" id="JACCFP010000001">
    <property type="protein sequence ID" value="NYJ02061.1"/>
    <property type="molecule type" value="Genomic_DNA"/>
</dbReference>
<accession>A0A853C4I4</accession>